<accession>A0A255Y7F7</accession>
<keyword evidence="2" id="KW-1185">Reference proteome</keyword>
<dbReference type="AlphaFoldDB" id="A0A255Y7F7"/>
<dbReference type="InterPro" id="IPR006439">
    <property type="entry name" value="HAD-SF_hydro_IA"/>
</dbReference>
<dbReference type="Gene3D" id="1.10.150.240">
    <property type="entry name" value="Putative phosphatase, domain 2"/>
    <property type="match status" value="1"/>
</dbReference>
<evidence type="ECO:0008006" key="3">
    <source>
        <dbReference type="Google" id="ProtNLM"/>
    </source>
</evidence>
<dbReference type="InterPro" id="IPR023198">
    <property type="entry name" value="PGP-like_dom2"/>
</dbReference>
<dbReference type="OrthoDB" id="9797743at2"/>
<reference evidence="1 2" key="1">
    <citation type="submission" date="2017-07" db="EMBL/GenBank/DDBJ databases">
        <title>Sandarakinorhabdus cyanobacteriorum sp. nov., a novel bacterium isolated from cyanobacterial aggregates in a eutrophic lake.</title>
        <authorList>
            <person name="Cai H."/>
        </authorList>
    </citation>
    <scope>NUCLEOTIDE SEQUENCE [LARGE SCALE GENOMIC DNA]</scope>
    <source>
        <strain evidence="1 2">TH057</strain>
    </source>
</reference>
<comment type="caution">
    <text evidence="1">The sequence shown here is derived from an EMBL/GenBank/DDBJ whole genome shotgun (WGS) entry which is preliminary data.</text>
</comment>
<dbReference type="PANTHER" id="PTHR18901:SF38">
    <property type="entry name" value="PSEUDOURIDINE-5'-PHOSPHATASE"/>
    <property type="match status" value="1"/>
</dbReference>
<dbReference type="SFLD" id="SFLDS00003">
    <property type="entry name" value="Haloacid_Dehalogenase"/>
    <property type="match status" value="1"/>
</dbReference>
<dbReference type="Proteomes" id="UP000216991">
    <property type="component" value="Unassembled WGS sequence"/>
</dbReference>
<dbReference type="InterPro" id="IPR036412">
    <property type="entry name" value="HAD-like_sf"/>
</dbReference>
<dbReference type="InterPro" id="IPR023214">
    <property type="entry name" value="HAD_sf"/>
</dbReference>
<dbReference type="EMBL" id="NOXT01000124">
    <property type="protein sequence ID" value="OYQ24674.1"/>
    <property type="molecule type" value="Genomic_DNA"/>
</dbReference>
<dbReference type="PRINTS" id="PR00413">
    <property type="entry name" value="HADHALOGNASE"/>
</dbReference>
<evidence type="ECO:0000313" key="1">
    <source>
        <dbReference type="EMBL" id="OYQ24674.1"/>
    </source>
</evidence>
<sequence>MRRAAITAMAVAMTASPLPGRPAAVLFDMDGLLLDTERLIRDAMLAVMADLGFAMVADDYALLIGRPEPASRAIMLERFGPGLDYDAMRAEVRQRIRDEWGPLRPLKPGAGALVGQLKDSGLPCAVVTSSEHDLARSLLGPVGLLEHFVTIIGCDDVDRGKPHPDPYLAGAARLGFDPAQCLALEDSHNGVLSAHGAGCQVVMVPDLLPATPDIRARLLAVAPDLDTVAAWLRAAG</sequence>
<dbReference type="NCBIfam" id="TIGR01509">
    <property type="entry name" value="HAD-SF-IA-v3"/>
    <property type="match status" value="1"/>
</dbReference>
<dbReference type="SFLD" id="SFLDG01129">
    <property type="entry name" value="C1.5:_HAD__Beta-PGM__Phosphata"/>
    <property type="match status" value="1"/>
</dbReference>
<gene>
    <name evidence="1" type="ORF">CHU93_15020</name>
</gene>
<dbReference type="InterPro" id="IPR041492">
    <property type="entry name" value="HAD_2"/>
</dbReference>
<dbReference type="Gene3D" id="3.40.50.1000">
    <property type="entry name" value="HAD superfamily/HAD-like"/>
    <property type="match status" value="1"/>
</dbReference>
<organism evidence="1 2">
    <name type="scientific">Sandarakinorhabdus cyanobacteriorum</name>
    <dbReference type="NCBI Taxonomy" id="1981098"/>
    <lineage>
        <taxon>Bacteria</taxon>
        <taxon>Pseudomonadati</taxon>
        <taxon>Pseudomonadota</taxon>
        <taxon>Alphaproteobacteria</taxon>
        <taxon>Sphingomonadales</taxon>
        <taxon>Sphingosinicellaceae</taxon>
        <taxon>Sandarakinorhabdus</taxon>
    </lineage>
</organism>
<name>A0A255Y7F7_9SPHN</name>
<dbReference type="PANTHER" id="PTHR18901">
    <property type="entry name" value="2-DEOXYGLUCOSE-6-PHOSPHATE PHOSPHATASE 2"/>
    <property type="match status" value="1"/>
</dbReference>
<proteinExistence type="predicted"/>
<dbReference type="Pfam" id="PF13419">
    <property type="entry name" value="HAD_2"/>
    <property type="match status" value="1"/>
</dbReference>
<protein>
    <recommendedName>
        <fullName evidence="3">HAD family phosphatase</fullName>
    </recommendedName>
</protein>
<dbReference type="CDD" id="cd07505">
    <property type="entry name" value="HAD_BPGM-like"/>
    <property type="match status" value="1"/>
</dbReference>
<dbReference type="SUPFAM" id="SSF56784">
    <property type="entry name" value="HAD-like"/>
    <property type="match status" value="1"/>
</dbReference>
<evidence type="ECO:0000313" key="2">
    <source>
        <dbReference type="Proteomes" id="UP000216991"/>
    </source>
</evidence>